<name>A0ABW1S9B9_9PROT</name>
<keyword evidence="3" id="KW-1185">Reference proteome</keyword>
<dbReference type="InterPro" id="IPR021647">
    <property type="entry name" value="CusF_Ec"/>
</dbReference>
<reference evidence="3" key="1">
    <citation type="journal article" date="2019" name="Int. J. Syst. Evol. Microbiol.">
        <title>The Global Catalogue of Microorganisms (GCM) 10K type strain sequencing project: providing services to taxonomists for standard genome sequencing and annotation.</title>
        <authorList>
            <consortium name="The Broad Institute Genomics Platform"/>
            <consortium name="The Broad Institute Genome Sequencing Center for Infectious Disease"/>
            <person name="Wu L."/>
            <person name="Ma J."/>
        </authorList>
    </citation>
    <scope>NUCLEOTIDE SEQUENCE [LARGE SCALE GENOMIC DNA]</scope>
    <source>
        <strain evidence="3">CGMCC-1.15741</strain>
    </source>
</reference>
<accession>A0ABW1S9B9</accession>
<proteinExistence type="predicted"/>
<evidence type="ECO:0000313" key="2">
    <source>
        <dbReference type="EMBL" id="MFC6198271.1"/>
    </source>
</evidence>
<dbReference type="EMBL" id="JBHSSW010000009">
    <property type="protein sequence ID" value="MFC6198271.1"/>
    <property type="molecule type" value="Genomic_DNA"/>
</dbReference>
<sequence length="106" mass="11352">MDASQDSMAEDATQEPVLNGGVGQATGTIESIGADRNFVTIDHGPFDGIDMGAMTMGFEVMGDTDLSGFTEGDVVMFEVKRGRDGSYRIQEICRKSSEEENCLGAF</sequence>
<dbReference type="Gene3D" id="2.40.50.320">
    <property type="entry name" value="Copper binding periplasmic protein CusF"/>
    <property type="match status" value="1"/>
</dbReference>
<organism evidence="2 3">
    <name type="scientific">Ponticaulis profundi</name>
    <dbReference type="NCBI Taxonomy" id="2665222"/>
    <lineage>
        <taxon>Bacteria</taxon>
        <taxon>Pseudomonadati</taxon>
        <taxon>Pseudomonadota</taxon>
        <taxon>Alphaproteobacteria</taxon>
        <taxon>Hyphomonadales</taxon>
        <taxon>Hyphomonadaceae</taxon>
        <taxon>Ponticaulis</taxon>
    </lineage>
</organism>
<evidence type="ECO:0000256" key="1">
    <source>
        <dbReference type="SAM" id="MobiDB-lite"/>
    </source>
</evidence>
<comment type="caution">
    <text evidence="2">The sequence shown here is derived from an EMBL/GenBank/DDBJ whole genome shotgun (WGS) entry which is preliminary data.</text>
</comment>
<protein>
    <submittedName>
        <fullName evidence="2">Copper-binding protein</fullName>
    </submittedName>
</protein>
<dbReference type="Proteomes" id="UP001596303">
    <property type="component" value="Unassembled WGS sequence"/>
</dbReference>
<evidence type="ECO:0000313" key="3">
    <source>
        <dbReference type="Proteomes" id="UP001596303"/>
    </source>
</evidence>
<dbReference type="InterPro" id="IPR042230">
    <property type="entry name" value="CusF_sf"/>
</dbReference>
<dbReference type="Pfam" id="PF11604">
    <property type="entry name" value="CusF_Ec"/>
    <property type="match status" value="1"/>
</dbReference>
<feature type="region of interest" description="Disordered" evidence="1">
    <location>
        <begin position="1"/>
        <end position="26"/>
    </location>
</feature>
<gene>
    <name evidence="2" type="ORF">ACFQDM_09285</name>
</gene>